<evidence type="ECO:0000313" key="2">
    <source>
        <dbReference type="Proteomes" id="UP001066276"/>
    </source>
</evidence>
<dbReference type="AlphaFoldDB" id="A0AAV7QQN2"/>
<comment type="caution">
    <text evidence="1">The sequence shown here is derived from an EMBL/GenBank/DDBJ whole genome shotgun (WGS) entry which is preliminary data.</text>
</comment>
<reference evidence="1" key="1">
    <citation type="journal article" date="2022" name="bioRxiv">
        <title>Sequencing and chromosome-scale assembly of the giantPleurodeles waltlgenome.</title>
        <authorList>
            <person name="Brown T."/>
            <person name="Elewa A."/>
            <person name="Iarovenko S."/>
            <person name="Subramanian E."/>
            <person name="Araus A.J."/>
            <person name="Petzold A."/>
            <person name="Susuki M."/>
            <person name="Suzuki K.-i.T."/>
            <person name="Hayashi T."/>
            <person name="Toyoda A."/>
            <person name="Oliveira C."/>
            <person name="Osipova E."/>
            <person name="Leigh N.D."/>
            <person name="Simon A."/>
            <person name="Yun M.H."/>
        </authorList>
    </citation>
    <scope>NUCLEOTIDE SEQUENCE</scope>
    <source>
        <strain evidence="1">20211129_DDA</strain>
        <tissue evidence="1">Liver</tissue>
    </source>
</reference>
<organism evidence="1 2">
    <name type="scientific">Pleurodeles waltl</name>
    <name type="common">Iberian ribbed newt</name>
    <dbReference type="NCBI Taxonomy" id="8319"/>
    <lineage>
        <taxon>Eukaryota</taxon>
        <taxon>Metazoa</taxon>
        <taxon>Chordata</taxon>
        <taxon>Craniata</taxon>
        <taxon>Vertebrata</taxon>
        <taxon>Euteleostomi</taxon>
        <taxon>Amphibia</taxon>
        <taxon>Batrachia</taxon>
        <taxon>Caudata</taxon>
        <taxon>Salamandroidea</taxon>
        <taxon>Salamandridae</taxon>
        <taxon>Pleurodelinae</taxon>
        <taxon>Pleurodeles</taxon>
    </lineage>
</organism>
<dbReference type="EMBL" id="JANPWB010000010">
    <property type="protein sequence ID" value="KAJ1141707.1"/>
    <property type="molecule type" value="Genomic_DNA"/>
</dbReference>
<gene>
    <name evidence="1" type="ORF">NDU88_008035</name>
</gene>
<name>A0AAV7QQN2_PLEWA</name>
<protein>
    <submittedName>
        <fullName evidence="1">Uncharacterized protein</fullName>
    </submittedName>
</protein>
<sequence>MHPTVTLRRSCSVAQAMSALRSSRCPLVRLGPSGTPEGAEGAEGPCTHPAWLHLSLGLHCSPDISIPGQPHSAPPLCRLLTSSPPSHCGQILLSCRSTLALSWWRSEELPASLLNWDPLRPKYSHRPSASLNGAWLPY</sequence>
<evidence type="ECO:0000313" key="1">
    <source>
        <dbReference type="EMBL" id="KAJ1141707.1"/>
    </source>
</evidence>
<proteinExistence type="predicted"/>
<dbReference type="Proteomes" id="UP001066276">
    <property type="component" value="Chromosome 6"/>
</dbReference>
<keyword evidence="2" id="KW-1185">Reference proteome</keyword>
<accession>A0AAV7QQN2</accession>